<keyword evidence="4" id="KW-1185">Reference proteome</keyword>
<dbReference type="EMBL" id="MT774406">
    <property type="protein sequence ID" value="QOR57437.1"/>
    <property type="molecule type" value="Genomic_DNA"/>
</dbReference>
<feature type="region of interest" description="Disordered" evidence="1">
    <location>
        <begin position="2031"/>
        <end position="2068"/>
    </location>
</feature>
<dbReference type="KEGG" id="vg:65131580"/>
<evidence type="ECO:0000313" key="4">
    <source>
        <dbReference type="Proteomes" id="UP000593974"/>
    </source>
</evidence>
<dbReference type="Proteomes" id="UP000593974">
    <property type="component" value="Segment"/>
</dbReference>
<keyword evidence="2" id="KW-0472">Membrane</keyword>
<accession>A0A7M1RSN1</accession>
<feature type="transmembrane region" description="Helical" evidence="2">
    <location>
        <begin position="1929"/>
        <end position="1951"/>
    </location>
</feature>
<keyword evidence="2" id="KW-1133">Transmembrane helix</keyword>
<feature type="transmembrane region" description="Helical" evidence="2">
    <location>
        <begin position="1861"/>
        <end position="1882"/>
    </location>
</feature>
<sequence length="2068" mass="237545">MVCIIRSKYLKELKQLSGILGGEKAAHYALCMNNGYNLTDTKEGKHSKLFDLLKEKYGEDEAIRMKTYTFTPLFTDLFGDWYNDNINKNNEIIKNATVIWGHPGTGKTWLFKLGRKDIIDFDSEYKSKLGNLELREKLKKEIGKQEYNKKLDLLFGLAKQEAKETGKKLLVSDMHFLRDRTDDLDAITNISDKEFIQRSHLRGEHDEADKMDWKKSINKAMSNAPKDKIINTTGYISNLLDESEINKIDENGEPKIEYVEKLYNEYNDGNFSDSITFSTLGYESNLQKMKLVMQDEGEAIDSAVQQSINTSVKNIDIKPGESLIHFFKRKNVIKGKLITDKVNQIMLKRQQVLALHYGLKLVTKDDGSIEYSTDSKDTDKLILVKFVNSLGDKRGMYREAEHTLYISLINADPTTMNHELAHYYVRTFWLSKEVLKALSIFDDKKLSSRLLEERLVEEITSRTMAENFSTEPQKRSIIQLFWNSFKNLLNRLILGKMTESKKNDILDSIAANFYLNKLLELDYKSMAFYDKYNGDMFLLGDIPNANDLKVYWTISTAVKRRYSAERAQKAKDTIKIQALRSKIKEYQEDIDLGFFGERVTRSTDELQEKITSNVEWILDLARRELNVLGRHLSDNRAGVELMTAKLLFDALTNVVGYYEYIFNNKQYGIFLSLGEYGNSGITEFKNGSTLYQVFQEAKRDLDSIHEELNTLIKEYLGKRLYDFVQDNVTIGDKDVFYQNVMHWLYNEIDNGSLNAFEKYVGIASSSKSLLIRIVDNMIQSVKNEKRRNALTVGHEFVRKMNKLAGHSVSNYLARFCETDSDGKTTGYWVRPINYGQYYKEKRQFVTNLAKKLGLNPDPKTGRVDLSNVDTKTKRDFLNSIEDWVGEHAHRRYKAEYYKKKREFLSDDTMRTMGAIQRQINVLLSKLYDEDGYFMPYRLGKSDRDLLERLLREKLQLSNFYDRIEVSSGEVKIVPKTGDALRMAEEIHAWYNYINGKIKYKPNIEKYNSGLKKLQDLLLNASSSSEKLKIQKRIKSYVYYNSKLLYTEDFLNLLNECHSGEQDKRLAILLERRRKLLIPAKDVNDALASPDLQNLTIEDLKLILHLDELISRRKLIIENNYETLKSKEESGTLTPAERKYLDKLEKSKEEPSCDFNDIAAMDEVKVRGTETTMYDWWENKLKNEGWNQLLITDLLWYTDRKTGESRVLSCFFRMVPKVDEDSEDELTLPNGKKIKVLKRVPGNAYSELDETSELADEEYDKTSNETMQPKKNGVYNGKAFSYENKLYNKLTEEEKDFLNNYIIKKLMWGSNEKIAGKVSAKSYRMPQIHGNSVEMMWGRGFGPLGIAKSIGYAAGQFSLINETDTEFDMSMSDDLAMRPDGTKVGVIPIRYVKTLDDPEHISTDIIGSVMSYWMMAENFRLVSLLTPDLELIHDSVNNGTTTDTAKVIREMIDTYMYDKHTKLNENSNKKMSKSAQRLIKSADTIRKNTSRTLLSHNYFTIMKGFLDASKTVGIEALTGKYITAKDMAYAHSYISRSLGTIAASIGKPNVHGWLAAAMQYNGCTKSIDESFSHTQNTWATKFLRDNLLMGGYTVTDFMVTGMICASVYHHFRLVHVPIVEKVDKSKILYNAEYKVTGWEDRFVNQEEAMDLYYKAGLGDLAGIQNYENAKITLHDAYIEENSNFVIRDEFKDKVSKRLEDIVSNTIKERSAIANGIMPENGRHSVAYTNPFARWIMVMRGYLPTLGFDRFKAGSDFSEYKSDKYNTTSFNAIKYKRNNGEMSDEEFERAREYYERYDGLFNFNTATVDRGQVRATITALRKTINNALLLAKHLITFDFNAIKNDKGRRSKTYNEKKMLLKSALEIGFIAAMGILSVFTALMILDLDDDDDDTVQYATYAIALLNQGLLTESSTAWVPNTVLDLFTSPTTVYAYLLRYAYFGNIVGLLAYLGLTTISDEDDASYYEDVLGKNSSYAGRTKLDKDLIKLSPLFGIPGSNLYENFTVSGLKGKYKFYSQSVAPNSTLYKINKAFSGGDKKSSKSNSNPWLNEDYEPSFGGGSSYDPSDRFDE</sequence>
<evidence type="ECO:0000313" key="3">
    <source>
        <dbReference type="EMBL" id="QOR57437.1"/>
    </source>
</evidence>
<name>A0A7M1RSN1_9CAUD</name>
<evidence type="ECO:0000256" key="2">
    <source>
        <dbReference type="SAM" id="Phobius"/>
    </source>
</evidence>
<reference evidence="3 4" key="1">
    <citation type="submission" date="2020-07" db="EMBL/GenBank/DDBJ databases">
        <title>Taxonomic proposal: Crassvirales, a new order of highly abundant and diverse bacterial viruses.</title>
        <authorList>
            <person name="Shkoporov A.N."/>
            <person name="Stockdale S.R."/>
            <person name="Guerin E."/>
            <person name="Ross R.P."/>
            <person name="Hill C."/>
        </authorList>
    </citation>
    <scope>NUCLEOTIDE SEQUENCE [LARGE SCALE GENOMIC DNA]</scope>
</reference>
<dbReference type="RefSeq" id="YP_010113077.1">
    <property type="nucleotide sequence ID" value="NC_055899.1"/>
</dbReference>
<dbReference type="GeneID" id="65131580"/>
<organism evidence="3 4">
    <name type="scientific">uncultured phage cr124_1</name>
    <dbReference type="NCBI Taxonomy" id="2772090"/>
    <lineage>
        <taxon>Viruses</taxon>
        <taxon>Duplodnaviria</taxon>
        <taxon>Heunggongvirae</taxon>
        <taxon>Uroviricota</taxon>
        <taxon>Caudoviricetes</taxon>
        <taxon>Crassvirales</taxon>
        <taxon>Suoliviridae</taxon>
        <taxon>Oafivirinae</taxon>
        <taxon>Burzaovirus</taxon>
        <taxon>Burzaovirus faecalis</taxon>
    </lineage>
</organism>
<proteinExistence type="predicted"/>
<keyword evidence="2" id="KW-0812">Transmembrane</keyword>
<evidence type="ECO:0000256" key="1">
    <source>
        <dbReference type="SAM" id="MobiDB-lite"/>
    </source>
</evidence>
<protein>
    <submittedName>
        <fullName evidence="3">Uncharacterized protein</fullName>
    </submittedName>
</protein>